<gene>
    <name evidence="1" type="ORF">VNO77_02890</name>
</gene>
<evidence type="ECO:0000313" key="2">
    <source>
        <dbReference type="Proteomes" id="UP001367508"/>
    </source>
</evidence>
<accession>A0AAN9RBP9</accession>
<reference evidence="1 2" key="1">
    <citation type="submission" date="2024-01" db="EMBL/GenBank/DDBJ databases">
        <title>The genomes of 5 underutilized Papilionoideae crops provide insights into root nodulation and disease resistanc.</title>
        <authorList>
            <person name="Jiang F."/>
        </authorList>
    </citation>
    <scope>NUCLEOTIDE SEQUENCE [LARGE SCALE GENOMIC DNA]</scope>
    <source>
        <strain evidence="1">LVBAO_FW01</strain>
        <tissue evidence="1">Leaves</tissue>
    </source>
</reference>
<comment type="caution">
    <text evidence="1">The sequence shown here is derived from an EMBL/GenBank/DDBJ whole genome shotgun (WGS) entry which is preliminary data.</text>
</comment>
<organism evidence="1 2">
    <name type="scientific">Canavalia gladiata</name>
    <name type="common">Sword bean</name>
    <name type="synonym">Dolichos gladiatus</name>
    <dbReference type="NCBI Taxonomy" id="3824"/>
    <lineage>
        <taxon>Eukaryota</taxon>
        <taxon>Viridiplantae</taxon>
        <taxon>Streptophyta</taxon>
        <taxon>Embryophyta</taxon>
        <taxon>Tracheophyta</taxon>
        <taxon>Spermatophyta</taxon>
        <taxon>Magnoliopsida</taxon>
        <taxon>eudicotyledons</taxon>
        <taxon>Gunneridae</taxon>
        <taxon>Pentapetalae</taxon>
        <taxon>rosids</taxon>
        <taxon>fabids</taxon>
        <taxon>Fabales</taxon>
        <taxon>Fabaceae</taxon>
        <taxon>Papilionoideae</taxon>
        <taxon>50 kb inversion clade</taxon>
        <taxon>NPAAA clade</taxon>
        <taxon>indigoferoid/millettioid clade</taxon>
        <taxon>Phaseoleae</taxon>
        <taxon>Canavalia</taxon>
    </lineage>
</organism>
<keyword evidence="2" id="KW-1185">Reference proteome</keyword>
<name>A0AAN9RBP9_CANGL</name>
<proteinExistence type="predicted"/>
<sequence>MVFNARCCLPLELRLHLISPTSFCLGCCFSKGLIECCVSSLALCLHDEVHVKFERPKARLIYSFERYGATPLGSEYAVRLGSDHGTLPQECRHQGQLKGSGRIGIGTNYLRSSNEDAGQIVDRSKIQGDWMTNLHAVDTKERLRGEAVLQVLRPSVSR</sequence>
<evidence type="ECO:0000313" key="1">
    <source>
        <dbReference type="EMBL" id="KAK7360873.1"/>
    </source>
</evidence>
<dbReference type="Proteomes" id="UP001367508">
    <property type="component" value="Unassembled WGS sequence"/>
</dbReference>
<dbReference type="EMBL" id="JAYMYQ010000001">
    <property type="protein sequence ID" value="KAK7360873.1"/>
    <property type="molecule type" value="Genomic_DNA"/>
</dbReference>
<protein>
    <submittedName>
        <fullName evidence="1">Uncharacterized protein</fullName>
    </submittedName>
</protein>
<dbReference type="AlphaFoldDB" id="A0AAN9RBP9"/>